<reference evidence="2" key="2">
    <citation type="submission" date="2022-01" db="EMBL/GenBank/DDBJ databases">
        <authorList>
            <person name="Yamashiro T."/>
            <person name="Shiraishi A."/>
            <person name="Satake H."/>
            <person name="Nakayama K."/>
        </authorList>
    </citation>
    <scope>NUCLEOTIDE SEQUENCE</scope>
</reference>
<evidence type="ECO:0000313" key="3">
    <source>
        <dbReference type="Proteomes" id="UP001151760"/>
    </source>
</evidence>
<dbReference type="EMBL" id="BQNB010013941">
    <property type="protein sequence ID" value="GJT22086.1"/>
    <property type="molecule type" value="Genomic_DNA"/>
</dbReference>
<feature type="region of interest" description="Disordered" evidence="1">
    <location>
        <begin position="1"/>
        <end position="23"/>
    </location>
</feature>
<comment type="caution">
    <text evidence="2">The sequence shown here is derived from an EMBL/GenBank/DDBJ whole genome shotgun (WGS) entry which is preliminary data.</text>
</comment>
<keyword evidence="3" id="KW-1185">Reference proteome</keyword>
<evidence type="ECO:0000313" key="2">
    <source>
        <dbReference type="EMBL" id="GJT22086.1"/>
    </source>
</evidence>
<gene>
    <name evidence="2" type="ORF">Tco_0892023</name>
</gene>
<evidence type="ECO:0000256" key="1">
    <source>
        <dbReference type="SAM" id="MobiDB-lite"/>
    </source>
</evidence>
<organism evidence="2 3">
    <name type="scientific">Tanacetum coccineum</name>
    <dbReference type="NCBI Taxonomy" id="301880"/>
    <lineage>
        <taxon>Eukaryota</taxon>
        <taxon>Viridiplantae</taxon>
        <taxon>Streptophyta</taxon>
        <taxon>Embryophyta</taxon>
        <taxon>Tracheophyta</taxon>
        <taxon>Spermatophyta</taxon>
        <taxon>Magnoliopsida</taxon>
        <taxon>eudicotyledons</taxon>
        <taxon>Gunneridae</taxon>
        <taxon>Pentapetalae</taxon>
        <taxon>asterids</taxon>
        <taxon>campanulids</taxon>
        <taxon>Asterales</taxon>
        <taxon>Asteraceae</taxon>
        <taxon>Asteroideae</taxon>
        <taxon>Anthemideae</taxon>
        <taxon>Anthemidinae</taxon>
        <taxon>Tanacetum</taxon>
    </lineage>
</organism>
<protein>
    <submittedName>
        <fullName evidence="2">Uncharacterized protein</fullName>
    </submittedName>
</protein>
<accession>A0ABQ5C4N9</accession>
<name>A0ABQ5C4N9_9ASTR</name>
<reference evidence="2" key="1">
    <citation type="journal article" date="2022" name="Int. J. Mol. Sci.">
        <title>Draft Genome of Tanacetum Coccineum: Genomic Comparison of Closely Related Tanacetum-Family Plants.</title>
        <authorList>
            <person name="Yamashiro T."/>
            <person name="Shiraishi A."/>
            <person name="Nakayama K."/>
            <person name="Satake H."/>
        </authorList>
    </citation>
    <scope>NUCLEOTIDE SEQUENCE</scope>
</reference>
<dbReference type="Proteomes" id="UP001151760">
    <property type="component" value="Unassembled WGS sequence"/>
</dbReference>
<proteinExistence type="predicted"/>
<sequence length="171" mass="19421">MSSSTGDKIGLEAQTGKGPKKRILSELAERVSKHTTSVERIKKKLRKKLDGVENPGYEALFRSMEEDVTRVSGLAQTAIISCLERLSKMQQEAACGGHEQQLERMRKMQQDARQKSTIRCCLESLRKKLDETISRNYAQPPNQPEMLKKMQQDVSAAFDFCLECLRNMQAK</sequence>